<organism evidence="1 2">
    <name type="scientific">Colletotrichum sublineola</name>
    <name type="common">Sorghum anthracnose fungus</name>
    <dbReference type="NCBI Taxonomy" id="1173701"/>
    <lineage>
        <taxon>Eukaryota</taxon>
        <taxon>Fungi</taxon>
        <taxon>Dikarya</taxon>
        <taxon>Ascomycota</taxon>
        <taxon>Pezizomycotina</taxon>
        <taxon>Sordariomycetes</taxon>
        <taxon>Hypocreomycetidae</taxon>
        <taxon>Glomerellales</taxon>
        <taxon>Glomerellaceae</taxon>
        <taxon>Colletotrichum</taxon>
        <taxon>Colletotrichum graminicola species complex</taxon>
    </lineage>
</organism>
<proteinExistence type="predicted"/>
<dbReference type="HOGENOM" id="CLU_1331880_0_0_1"/>
<accession>A0A066X788</accession>
<sequence length="206" mass="24180">MEYPSNLLRRELEGGWELDIPAFEYQPLNHDVQEQRFLVLHPCPGDKGAPRNDVRCSIETRPLASAGPFITVRDSRGYRLLQDAIEIDGKGLVVSAALKVFLRYFRGRHLPITLWLRHICLVEFGAEEEQKRYWLRDFIDSMYARATRVVSMSDIVIDLVERRIVEMRLHSKYKNWNKTLTLRWRHAPESHPADRLSDQAWRPAVE</sequence>
<comment type="caution">
    <text evidence="1">The sequence shown here is derived from an EMBL/GenBank/DDBJ whole genome shotgun (WGS) entry which is preliminary data.</text>
</comment>
<keyword evidence="2" id="KW-1185">Reference proteome</keyword>
<dbReference type="OrthoDB" id="2157530at2759"/>
<dbReference type="Proteomes" id="UP000027238">
    <property type="component" value="Unassembled WGS sequence"/>
</dbReference>
<name>A0A066X788_COLSU</name>
<protein>
    <submittedName>
        <fullName evidence="1">Putative heterokaryon incompatibility protein</fullName>
    </submittedName>
</protein>
<reference evidence="2" key="1">
    <citation type="journal article" date="2014" name="Genome Announc.">
        <title>Draft genome sequence of Colletotrichum sublineola, a destructive pathogen of cultivated sorghum.</title>
        <authorList>
            <person name="Baroncelli R."/>
            <person name="Sanz-Martin J.M."/>
            <person name="Rech G.E."/>
            <person name="Sukno S.A."/>
            <person name="Thon M.R."/>
        </authorList>
    </citation>
    <scope>NUCLEOTIDE SEQUENCE [LARGE SCALE GENOMIC DNA]</scope>
    <source>
        <strain evidence="2">TX430BB</strain>
    </source>
</reference>
<dbReference type="AlphaFoldDB" id="A0A066X788"/>
<dbReference type="STRING" id="1173701.A0A066X788"/>
<gene>
    <name evidence="1" type="ORF">CSUB01_05550</name>
</gene>
<dbReference type="EMBL" id="JMSE01001075">
    <property type="protein sequence ID" value="KDN65013.1"/>
    <property type="molecule type" value="Genomic_DNA"/>
</dbReference>
<evidence type="ECO:0000313" key="2">
    <source>
        <dbReference type="Proteomes" id="UP000027238"/>
    </source>
</evidence>
<evidence type="ECO:0000313" key="1">
    <source>
        <dbReference type="EMBL" id="KDN65013.1"/>
    </source>
</evidence>